<dbReference type="CDD" id="cd11528">
    <property type="entry name" value="NTP-PPase_MazG_Nterm"/>
    <property type="match status" value="1"/>
</dbReference>
<protein>
    <submittedName>
        <fullName evidence="2">Nucleoside triphosphate pyrophosphohydrolase</fullName>
    </submittedName>
</protein>
<dbReference type="AlphaFoldDB" id="A0A2K9LHD2"/>
<dbReference type="FunFam" id="1.10.287.1080:FF:000001">
    <property type="entry name" value="Nucleoside triphosphate pyrophosphohydrolase"/>
    <property type="match status" value="1"/>
</dbReference>
<dbReference type="GO" id="GO:0046061">
    <property type="term" value="P:dATP catabolic process"/>
    <property type="evidence" value="ECO:0007669"/>
    <property type="project" value="TreeGrafter"/>
</dbReference>
<dbReference type="PANTHER" id="PTHR30522">
    <property type="entry name" value="NUCLEOSIDE TRIPHOSPHATE PYROPHOSPHOHYDROLASE"/>
    <property type="match status" value="1"/>
</dbReference>
<dbReference type="PANTHER" id="PTHR30522:SF0">
    <property type="entry name" value="NUCLEOSIDE TRIPHOSPHATE PYROPHOSPHOHYDROLASE"/>
    <property type="match status" value="1"/>
</dbReference>
<keyword evidence="3" id="KW-1185">Reference proteome</keyword>
<proteinExistence type="predicted"/>
<dbReference type="GO" id="GO:0046076">
    <property type="term" value="P:dTTP catabolic process"/>
    <property type="evidence" value="ECO:0007669"/>
    <property type="project" value="TreeGrafter"/>
</dbReference>
<keyword evidence="2" id="KW-0378">Hydrolase</keyword>
<accession>A0A2K9LHD2</accession>
<organism evidence="2 3">
    <name type="scientific">Ketobacter alkanivorans</name>
    <dbReference type="NCBI Taxonomy" id="1917421"/>
    <lineage>
        <taxon>Bacteria</taxon>
        <taxon>Pseudomonadati</taxon>
        <taxon>Pseudomonadota</taxon>
        <taxon>Gammaproteobacteria</taxon>
        <taxon>Pseudomonadales</taxon>
        <taxon>Ketobacteraceae</taxon>
        <taxon>Ketobacter</taxon>
    </lineage>
</organism>
<dbReference type="GO" id="GO:0046052">
    <property type="term" value="P:UTP catabolic process"/>
    <property type="evidence" value="ECO:0007669"/>
    <property type="project" value="TreeGrafter"/>
</dbReference>
<dbReference type="Pfam" id="PF03819">
    <property type="entry name" value="MazG"/>
    <property type="match status" value="2"/>
</dbReference>
<dbReference type="OrthoDB" id="9808939at2"/>
<evidence type="ECO:0000313" key="3">
    <source>
        <dbReference type="Proteomes" id="UP000235116"/>
    </source>
</evidence>
<dbReference type="GO" id="GO:0047429">
    <property type="term" value="F:nucleoside triphosphate diphosphatase activity"/>
    <property type="evidence" value="ECO:0007669"/>
    <property type="project" value="InterPro"/>
</dbReference>
<dbReference type="NCBIfam" id="TIGR00444">
    <property type="entry name" value="mazG"/>
    <property type="match status" value="1"/>
</dbReference>
<dbReference type="RefSeq" id="WP_101893115.1">
    <property type="nucleotide sequence ID" value="NZ_CP022684.1"/>
</dbReference>
<dbReference type="InterPro" id="IPR048011">
    <property type="entry name" value="NTP-PPase_MazG-like_C"/>
</dbReference>
<dbReference type="Gene3D" id="1.10.287.1080">
    <property type="entry name" value="MazG-like"/>
    <property type="match status" value="2"/>
</dbReference>
<dbReference type="GO" id="GO:0006203">
    <property type="term" value="P:dGTP catabolic process"/>
    <property type="evidence" value="ECO:0007669"/>
    <property type="project" value="TreeGrafter"/>
</dbReference>
<dbReference type="InterPro" id="IPR011551">
    <property type="entry name" value="NTP_PyrPHydrolase_MazG"/>
</dbReference>
<reference evidence="3" key="1">
    <citation type="submission" date="2017-08" db="EMBL/GenBank/DDBJ databases">
        <title>Direct submision.</title>
        <authorList>
            <person name="Kim S.-J."/>
            <person name="Rhee S.-K."/>
        </authorList>
    </citation>
    <scope>NUCLEOTIDE SEQUENCE [LARGE SCALE GENOMIC DNA]</scope>
    <source>
        <strain evidence="3">GI5</strain>
    </source>
</reference>
<dbReference type="InterPro" id="IPR048015">
    <property type="entry name" value="NTP-PPase_MazG-like_N"/>
</dbReference>
<dbReference type="Proteomes" id="UP000235116">
    <property type="component" value="Chromosome"/>
</dbReference>
<dbReference type="SUPFAM" id="SSF101386">
    <property type="entry name" value="all-alpha NTP pyrophosphatases"/>
    <property type="match status" value="2"/>
</dbReference>
<dbReference type="GO" id="GO:0006950">
    <property type="term" value="P:response to stress"/>
    <property type="evidence" value="ECO:0007669"/>
    <property type="project" value="UniProtKB-ARBA"/>
</dbReference>
<dbReference type="GO" id="GO:0046047">
    <property type="term" value="P:TTP catabolic process"/>
    <property type="evidence" value="ECO:0007669"/>
    <property type="project" value="TreeGrafter"/>
</dbReference>
<dbReference type="GO" id="GO:0046081">
    <property type="term" value="P:dUTP catabolic process"/>
    <property type="evidence" value="ECO:0007669"/>
    <property type="project" value="TreeGrafter"/>
</dbReference>
<evidence type="ECO:0000313" key="2">
    <source>
        <dbReference type="EMBL" id="AUM11776.1"/>
    </source>
</evidence>
<name>A0A2K9LHD2_9GAMM</name>
<sequence length="289" mass="33613">MRSLDIDLSEATPLERVRYLMARLREPEYGCPWDLKQTYQTIAPFTIEEAYEVADTIAREDYEHLREELGDLFFQVVFYSQMAEEQNRFHFDDVMQELEQKLVRRHPHVFPDGTLESRIQPGQQIAEQTIKANWDAIKQQEKVAKKQLGESILDTMPGGMSPMKRSHKLQSVVAKKGFDWQDPKKVMAKLEEEIGELGEEVYTDGPIGQIEDELGDLMFCCVNLARHYKLDPEMVMVKANQKFERRFRALENALKQRGISLDDASLEQMEQEWQNAKGSEQLVSKEAHE</sequence>
<feature type="domain" description="NTP pyrophosphohydrolase MazG-like" evidence="1">
    <location>
        <begin position="37"/>
        <end position="110"/>
    </location>
</feature>
<dbReference type="NCBIfam" id="NF007113">
    <property type="entry name" value="PRK09562.1"/>
    <property type="match status" value="1"/>
</dbReference>
<dbReference type="KEGG" id="kak:Kalk_04790"/>
<gene>
    <name evidence="2" type="ORF">Kalk_04790</name>
</gene>
<dbReference type="InterPro" id="IPR004518">
    <property type="entry name" value="MazG-like_dom"/>
</dbReference>
<feature type="domain" description="NTP pyrophosphohydrolase MazG-like" evidence="1">
    <location>
        <begin position="181"/>
        <end position="246"/>
    </location>
</feature>
<dbReference type="EMBL" id="CP022684">
    <property type="protein sequence ID" value="AUM11776.1"/>
    <property type="molecule type" value="Genomic_DNA"/>
</dbReference>
<dbReference type="CDD" id="cd11529">
    <property type="entry name" value="NTP-PPase_MazG_Cterm"/>
    <property type="match status" value="1"/>
</dbReference>
<evidence type="ECO:0000259" key="1">
    <source>
        <dbReference type="Pfam" id="PF03819"/>
    </source>
</evidence>